<evidence type="ECO:0000259" key="1">
    <source>
        <dbReference type="SMART" id="SM00953"/>
    </source>
</evidence>
<feature type="domain" description="RES" evidence="1">
    <location>
        <begin position="36"/>
        <end position="180"/>
    </location>
</feature>
<dbReference type="InterPro" id="IPR014914">
    <property type="entry name" value="RES_dom"/>
</dbReference>
<dbReference type="Proteomes" id="UP000001402">
    <property type="component" value="Chromosome"/>
</dbReference>
<dbReference type="HOGENOM" id="CLU_115405_0_0_5"/>
<reference evidence="2" key="1">
    <citation type="submission" date="2010-12" db="EMBL/GenBank/DDBJ databases">
        <title>Complete sequence of Rhodopseudomonas palustris DX-1.</title>
        <authorList>
            <consortium name="US DOE Joint Genome Institute"/>
            <person name="Lucas S."/>
            <person name="Copeland A."/>
            <person name="Lapidus A."/>
            <person name="Cheng J.-F."/>
            <person name="Goodwin L."/>
            <person name="Pitluck S."/>
            <person name="Misra M."/>
            <person name="Chertkov O."/>
            <person name="Detter J.C."/>
            <person name="Han C."/>
            <person name="Tapia R."/>
            <person name="Land M."/>
            <person name="Hauser L."/>
            <person name="Kyrpides N."/>
            <person name="Ivanova N."/>
            <person name="Ovchinnikova G."/>
            <person name="Logan B."/>
            <person name="Oda Y."/>
            <person name="Harwood C."/>
            <person name="Woyke T."/>
        </authorList>
    </citation>
    <scope>NUCLEOTIDE SEQUENCE [LARGE SCALE GENOMIC DNA]</scope>
    <source>
        <strain evidence="2">DX-1</strain>
    </source>
</reference>
<protein>
    <submittedName>
        <fullName evidence="2">RES domain protein</fullName>
    </submittedName>
</protein>
<evidence type="ECO:0000313" key="3">
    <source>
        <dbReference type="Proteomes" id="UP000001402"/>
    </source>
</evidence>
<dbReference type="KEGG" id="rpx:Rpdx1_3257"/>
<dbReference type="AlphaFoldDB" id="E6VPH4"/>
<dbReference type="OrthoDB" id="425502at2"/>
<organism evidence="2 3">
    <name type="scientific">Rhodopseudomonas palustris (strain DX-1)</name>
    <dbReference type="NCBI Taxonomy" id="652103"/>
    <lineage>
        <taxon>Bacteria</taxon>
        <taxon>Pseudomonadati</taxon>
        <taxon>Pseudomonadota</taxon>
        <taxon>Alphaproteobacteria</taxon>
        <taxon>Hyphomicrobiales</taxon>
        <taxon>Nitrobacteraceae</taxon>
        <taxon>Rhodopseudomonas</taxon>
    </lineage>
</organism>
<dbReference type="SMART" id="SM00953">
    <property type="entry name" value="RES"/>
    <property type="match status" value="1"/>
</dbReference>
<dbReference type="STRING" id="652103.Rpdx1_3257"/>
<dbReference type="BioCyc" id="RPAL652103:RPDX1_RS16065-MONOMER"/>
<proteinExistence type="predicted"/>
<dbReference type="EMBL" id="CP002418">
    <property type="protein sequence ID" value="ADU44834.1"/>
    <property type="molecule type" value="Genomic_DNA"/>
</dbReference>
<dbReference type="Pfam" id="PF08808">
    <property type="entry name" value="RES"/>
    <property type="match status" value="1"/>
</dbReference>
<gene>
    <name evidence="2" type="ordered locus">Rpdx1_3257</name>
</gene>
<dbReference type="eggNOG" id="ENOG502ZCAK">
    <property type="taxonomic scope" value="Bacteria"/>
</dbReference>
<name>E6VPH4_RHOPX</name>
<sequence length="206" mass="22640">MAKVLPPKGFAGASLKLHEVPAGQRFGRIYLGRYPDPLGFGRTPSRFSDPRRRVPANRFGVLYLGDTVKVCFLEAVLRDQRDGAVGDLPMEESELHARHYAEIEVTTPLKMVDLREDGAIVMGVPTDVAKASSQTLARAWSVAFHENVEQPDGIIYPSRLNGHTNLAVFDRAIFKLRAVRKMKLVAAPGLATVLNALKVSIVEPDP</sequence>
<accession>E6VPH4</accession>
<evidence type="ECO:0000313" key="2">
    <source>
        <dbReference type="EMBL" id="ADU44834.1"/>
    </source>
</evidence>